<evidence type="ECO:0000256" key="10">
    <source>
        <dbReference type="ARBA" id="ARBA00023160"/>
    </source>
</evidence>
<evidence type="ECO:0000256" key="8">
    <source>
        <dbReference type="ARBA" id="ARBA00023098"/>
    </source>
</evidence>
<gene>
    <name evidence="13" type="primary">100115114</name>
</gene>
<keyword evidence="7 11" id="KW-0560">Oxidoreductase</keyword>
<reference evidence="13" key="1">
    <citation type="submission" date="2021-01" db="UniProtKB">
        <authorList>
            <consortium name="EnsemblMetazoa"/>
        </authorList>
    </citation>
    <scope>IDENTIFICATION</scope>
</reference>
<dbReference type="EnsemblMetazoa" id="XM_001599529">
    <property type="protein sequence ID" value="XP_001599579"/>
    <property type="gene ID" value="LOC100115114"/>
</dbReference>
<evidence type="ECO:0000256" key="5">
    <source>
        <dbReference type="ARBA" id="ARBA00022832"/>
    </source>
</evidence>
<evidence type="ECO:0000256" key="4">
    <source>
        <dbReference type="ARBA" id="ARBA00022692"/>
    </source>
</evidence>
<evidence type="ECO:0000256" key="2">
    <source>
        <dbReference type="ARBA" id="ARBA00009295"/>
    </source>
</evidence>
<accession>A0A7M7G147</accession>
<keyword evidence="3 11" id="KW-0444">Lipid biosynthesis</keyword>
<feature type="transmembrane region" description="Helical" evidence="12">
    <location>
        <begin position="188"/>
        <end position="207"/>
    </location>
</feature>
<evidence type="ECO:0000256" key="9">
    <source>
        <dbReference type="ARBA" id="ARBA00023136"/>
    </source>
</evidence>
<evidence type="ECO:0000256" key="1">
    <source>
        <dbReference type="ARBA" id="ARBA00004141"/>
    </source>
</evidence>
<evidence type="ECO:0000313" key="14">
    <source>
        <dbReference type="Proteomes" id="UP000002358"/>
    </source>
</evidence>
<dbReference type="GO" id="GO:0005506">
    <property type="term" value="F:iron ion binding"/>
    <property type="evidence" value="ECO:0007669"/>
    <property type="project" value="TreeGrafter"/>
</dbReference>
<comment type="subcellular location">
    <subcellularLocation>
        <location evidence="1">Membrane</location>
        <topology evidence="1">Multi-pass membrane protein</topology>
    </subcellularLocation>
</comment>
<keyword evidence="6 12" id="KW-1133">Transmembrane helix</keyword>
<feature type="transmembrane region" description="Helical" evidence="12">
    <location>
        <begin position="159"/>
        <end position="176"/>
    </location>
</feature>
<comment type="cofactor">
    <cofactor evidence="11">
        <name>Fe(2+)</name>
        <dbReference type="ChEBI" id="CHEBI:29033"/>
    </cofactor>
</comment>
<dbReference type="PANTHER" id="PTHR11351:SF26">
    <property type="entry name" value="FATTY ACID DESATURASE DOMAIN-CONTAINING PROTEIN"/>
    <property type="match status" value="1"/>
</dbReference>
<dbReference type="OMA" id="WAHRTFT"/>
<dbReference type="CDD" id="cd03505">
    <property type="entry name" value="Delta9-FADS-like"/>
    <property type="match status" value="1"/>
</dbReference>
<evidence type="ECO:0000256" key="11">
    <source>
        <dbReference type="RuleBase" id="RU000581"/>
    </source>
</evidence>
<dbReference type="OrthoDB" id="10260134at2759"/>
<evidence type="ECO:0000256" key="12">
    <source>
        <dbReference type="SAM" id="Phobius"/>
    </source>
</evidence>
<comment type="similarity">
    <text evidence="2 11">Belongs to the fatty acid desaturase type 1 family.</text>
</comment>
<dbReference type="KEGG" id="nvi:100115114"/>
<dbReference type="Proteomes" id="UP000002358">
    <property type="component" value="Chromosome 3"/>
</dbReference>
<keyword evidence="4 11" id="KW-0812">Transmembrane</keyword>
<dbReference type="SMR" id="A0A7M7G147"/>
<dbReference type="GO" id="GO:0005789">
    <property type="term" value="C:endoplasmic reticulum membrane"/>
    <property type="evidence" value="ECO:0007669"/>
    <property type="project" value="TreeGrafter"/>
</dbReference>
<dbReference type="GO" id="GO:0004768">
    <property type="term" value="F:stearoyl-CoA 9-desaturase activity"/>
    <property type="evidence" value="ECO:0007669"/>
    <property type="project" value="TreeGrafter"/>
</dbReference>
<evidence type="ECO:0000256" key="3">
    <source>
        <dbReference type="ARBA" id="ARBA00022516"/>
    </source>
</evidence>
<protein>
    <submittedName>
        <fullName evidence="13">Uncharacterized protein</fullName>
    </submittedName>
</protein>
<dbReference type="PRINTS" id="PR00075">
    <property type="entry name" value="FACDDSATRASE"/>
</dbReference>
<dbReference type="GO" id="GO:0006636">
    <property type="term" value="P:unsaturated fatty acid biosynthetic process"/>
    <property type="evidence" value="ECO:0007669"/>
    <property type="project" value="TreeGrafter"/>
</dbReference>
<organism evidence="13 14">
    <name type="scientific">Nasonia vitripennis</name>
    <name type="common">Parasitic wasp</name>
    <dbReference type="NCBI Taxonomy" id="7425"/>
    <lineage>
        <taxon>Eukaryota</taxon>
        <taxon>Metazoa</taxon>
        <taxon>Ecdysozoa</taxon>
        <taxon>Arthropoda</taxon>
        <taxon>Hexapoda</taxon>
        <taxon>Insecta</taxon>
        <taxon>Pterygota</taxon>
        <taxon>Neoptera</taxon>
        <taxon>Endopterygota</taxon>
        <taxon>Hymenoptera</taxon>
        <taxon>Apocrita</taxon>
        <taxon>Proctotrupomorpha</taxon>
        <taxon>Chalcidoidea</taxon>
        <taxon>Pteromalidae</taxon>
        <taxon>Pteromalinae</taxon>
        <taxon>Nasonia</taxon>
    </lineage>
</organism>
<keyword evidence="5" id="KW-0276">Fatty acid metabolism</keyword>
<comment type="domain">
    <text evidence="11">The histidine box domains are involved in binding the catalytic metal ions.</text>
</comment>
<dbReference type="PANTHER" id="PTHR11351">
    <property type="entry name" value="ACYL-COA DESATURASE"/>
    <property type="match status" value="1"/>
</dbReference>
<dbReference type="FunCoup" id="A0A7M7G147">
    <property type="interactions" value="41"/>
</dbReference>
<keyword evidence="10 11" id="KW-0275">Fatty acid biosynthesis</keyword>
<sequence>MPAERMDDYKRDIHWPTVLYYIHLHALGFYGAILLLTEAKWLTVFFTLFIILIAGLGITLGAHRLWAHGAFEASGFVRGFLMVAHTLAGVGNIYDWVLAHRTHHKFYGTSRDPYNHKKGFWYSHLLSNVLSTHPDKERMDKDIDMCDVDYDGYVWVQRWFYWLLFPVVGLLLPINAPAEYWGESIKNTVFILGFFRLAVTTNFSWLVNSAMLVWGLKPGDKFPADDNTIFLLNKSYWPNYHYLLPWDYKCGEFGNYDRGCSTFFIKMWENLGLVDSLKTASSESIRDALYRAASQKLDVPEALESVKKIADEETIKAKLRYHH</sequence>
<dbReference type="InterPro" id="IPR015876">
    <property type="entry name" value="Acyl-CoA_DS"/>
</dbReference>
<feature type="transmembrane region" description="Helical" evidence="12">
    <location>
        <begin position="75"/>
        <end position="97"/>
    </location>
</feature>
<keyword evidence="9 12" id="KW-0472">Membrane</keyword>
<feature type="transmembrane region" description="Helical" evidence="12">
    <location>
        <begin position="20"/>
        <end position="37"/>
    </location>
</feature>
<evidence type="ECO:0000256" key="6">
    <source>
        <dbReference type="ARBA" id="ARBA00022989"/>
    </source>
</evidence>
<keyword evidence="14" id="KW-1185">Reference proteome</keyword>
<evidence type="ECO:0000256" key="7">
    <source>
        <dbReference type="ARBA" id="ARBA00023002"/>
    </source>
</evidence>
<evidence type="ECO:0000313" key="13">
    <source>
        <dbReference type="EnsemblMetazoa" id="XP_001599579"/>
    </source>
</evidence>
<feature type="transmembrane region" description="Helical" evidence="12">
    <location>
        <begin position="44"/>
        <end position="63"/>
    </location>
</feature>
<dbReference type="InParanoid" id="A0A7M7G147"/>
<dbReference type="AlphaFoldDB" id="A0A7M7G147"/>
<keyword evidence="8" id="KW-0443">Lipid metabolism</keyword>
<name>A0A7M7G147_NASVI</name>
<proteinExistence type="inferred from homology"/>